<protein>
    <recommendedName>
        <fullName evidence="4">MFS transporter</fullName>
    </recommendedName>
</protein>
<dbReference type="SUPFAM" id="SSF103473">
    <property type="entry name" value="MFS general substrate transporter"/>
    <property type="match status" value="1"/>
</dbReference>
<feature type="transmembrane region" description="Helical" evidence="1">
    <location>
        <begin position="175"/>
        <end position="192"/>
    </location>
</feature>
<sequence>MTTTRPGAHPVTAPRVQLPSHRRGLLLAGLAAPAAAGVSGPALVVPQAAASLGVSVGAAAWLLTVFGIGMAAGTPLLTAAGRRRGPGGTLRVAAVLVLAGAALVAVAPGLAGALAGRGLLAAGAAGFNVAAFQLAGRDGGGRSAGLVAIGSAAGGTAGLFGGAALAALLDWRAALVLPLLSLTVLVPVLRDAGAGAPGAARAKDAGAGLRRILSSAPFLAAAGLMLALSTVNFGLMYAGPARVAVLTGWGPVPIGAYASLAALAGALASWGLVRRGPRLGTGRTRTLLAAGSALAVALAAGPWAGPVLLGSAVSSLVTAGGQGLLTGACAAGLPKSLHDTAVGLFNLAFLTGVAVGPALAAALV</sequence>
<keyword evidence="1" id="KW-1133">Transmembrane helix</keyword>
<proteinExistence type="predicted"/>
<reference evidence="2" key="1">
    <citation type="submission" date="2024-05" db="EMBL/GenBank/DDBJ databases">
        <title>Whole genome shotgun sequence of Streptomyces hydrogenans NBRC 13475.</title>
        <authorList>
            <person name="Komaki H."/>
            <person name="Tamura T."/>
        </authorList>
    </citation>
    <scope>NUCLEOTIDE SEQUENCE</scope>
    <source>
        <strain evidence="2">NBRC 13475</strain>
    </source>
</reference>
<organism evidence="2 3">
    <name type="scientific">Streptomyces hydrogenans</name>
    <dbReference type="NCBI Taxonomy" id="1873719"/>
    <lineage>
        <taxon>Bacteria</taxon>
        <taxon>Bacillati</taxon>
        <taxon>Actinomycetota</taxon>
        <taxon>Actinomycetes</taxon>
        <taxon>Kitasatosporales</taxon>
        <taxon>Streptomycetaceae</taxon>
        <taxon>Streptomyces</taxon>
    </lineage>
</organism>
<evidence type="ECO:0000313" key="2">
    <source>
        <dbReference type="EMBL" id="GHI23024.1"/>
    </source>
</evidence>
<evidence type="ECO:0000256" key="1">
    <source>
        <dbReference type="SAM" id="Phobius"/>
    </source>
</evidence>
<feature type="transmembrane region" description="Helical" evidence="1">
    <location>
        <begin position="92"/>
        <end position="111"/>
    </location>
</feature>
<feature type="transmembrane region" description="Helical" evidence="1">
    <location>
        <begin position="117"/>
        <end position="135"/>
    </location>
</feature>
<feature type="transmembrane region" description="Helical" evidence="1">
    <location>
        <begin position="58"/>
        <end position="80"/>
    </location>
</feature>
<accession>A0ABQ3PDG0</accession>
<comment type="caution">
    <text evidence="2">The sequence shown here is derived from an EMBL/GenBank/DDBJ whole genome shotgun (WGS) entry which is preliminary data.</text>
</comment>
<dbReference type="RefSeq" id="WP_226652032.1">
    <property type="nucleotide sequence ID" value="NZ_BNDW01000035.1"/>
</dbReference>
<dbReference type="InterPro" id="IPR011701">
    <property type="entry name" value="MFS"/>
</dbReference>
<dbReference type="EMBL" id="BNDW01000035">
    <property type="protein sequence ID" value="GHI23024.1"/>
    <property type="molecule type" value="Genomic_DNA"/>
</dbReference>
<name>A0ABQ3PDG0_9ACTN</name>
<gene>
    <name evidence="2" type="ORF">Shyd_43950</name>
</gene>
<feature type="transmembrane region" description="Helical" evidence="1">
    <location>
        <begin position="212"/>
        <end position="234"/>
    </location>
</feature>
<dbReference type="InterPro" id="IPR036259">
    <property type="entry name" value="MFS_trans_sf"/>
</dbReference>
<dbReference type="PROSITE" id="PS51318">
    <property type="entry name" value="TAT"/>
    <property type="match status" value="1"/>
</dbReference>
<dbReference type="Pfam" id="PF07690">
    <property type="entry name" value="MFS_1"/>
    <property type="match status" value="1"/>
</dbReference>
<keyword evidence="3" id="KW-1185">Reference proteome</keyword>
<feature type="transmembrane region" description="Helical" evidence="1">
    <location>
        <begin position="147"/>
        <end position="169"/>
    </location>
</feature>
<feature type="transmembrane region" description="Helical" evidence="1">
    <location>
        <begin position="254"/>
        <end position="273"/>
    </location>
</feature>
<keyword evidence="1" id="KW-0472">Membrane</keyword>
<dbReference type="Gene3D" id="1.20.1250.20">
    <property type="entry name" value="MFS general substrate transporter like domains"/>
    <property type="match status" value="1"/>
</dbReference>
<dbReference type="Proteomes" id="UP001052739">
    <property type="component" value="Unassembled WGS sequence"/>
</dbReference>
<keyword evidence="1" id="KW-0812">Transmembrane</keyword>
<evidence type="ECO:0008006" key="4">
    <source>
        <dbReference type="Google" id="ProtNLM"/>
    </source>
</evidence>
<dbReference type="InterPro" id="IPR006311">
    <property type="entry name" value="TAT_signal"/>
</dbReference>
<feature type="transmembrane region" description="Helical" evidence="1">
    <location>
        <begin position="344"/>
        <end position="363"/>
    </location>
</feature>
<feature type="transmembrane region" description="Helical" evidence="1">
    <location>
        <begin position="285"/>
        <end position="305"/>
    </location>
</feature>
<feature type="transmembrane region" description="Helical" evidence="1">
    <location>
        <begin position="25"/>
        <end position="46"/>
    </location>
</feature>
<evidence type="ECO:0000313" key="3">
    <source>
        <dbReference type="Proteomes" id="UP001052739"/>
    </source>
</evidence>